<feature type="compositionally biased region" description="Polar residues" evidence="1">
    <location>
        <begin position="392"/>
        <end position="402"/>
    </location>
</feature>
<evidence type="ECO:0000313" key="3">
    <source>
        <dbReference type="Proteomes" id="UP000559256"/>
    </source>
</evidence>
<dbReference type="AlphaFoldDB" id="A0A8H5CBM2"/>
<accession>A0A8H5CBM2</accession>
<proteinExistence type="predicted"/>
<feature type="compositionally biased region" description="Low complexity" evidence="1">
    <location>
        <begin position="530"/>
        <end position="554"/>
    </location>
</feature>
<keyword evidence="3" id="KW-1185">Reference proteome</keyword>
<protein>
    <submittedName>
        <fullName evidence="2">Uncharacterized protein</fullName>
    </submittedName>
</protein>
<dbReference type="EMBL" id="JAACJM010000215">
    <property type="protein sequence ID" value="KAF5337552.1"/>
    <property type="molecule type" value="Genomic_DNA"/>
</dbReference>
<reference evidence="2 3" key="1">
    <citation type="journal article" date="2020" name="ISME J.">
        <title>Uncovering the hidden diversity of litter-decomposition mechanisms in mushroom-forming fungi.</title>
        <authorList>
            <person name="Floudas D."/>
            <person name="Bentzer J."/>
            <person name="Ahren D."/>
            <person name="Johansson T."/>
            <person name="Persson P."/>
            <person name="Tunlid A."/>
        </authorList>
    </citation>
    <scope>NUCLEOTIDE SEQUENCE [LARGE SCALE GENOMIC DNA]</scope>
    <source>
        <strain evidence="2 3">CBS 291.85</strain>
    </source>
</reference>
<feature type="compositionally biased region" description="Polar residues" evidence="1">
    <location>
        <begin position="409"/>
        <end position="422"/>
    </location>
</feature>
<feature type="compositionally biased region" description="Basic residues" evidence="1">
    <location>
        <begin position="69"/>
        <end position="83"/>
    </location>
</feature>
<evidence type="ECO:0000256" key="1">
    <source>
        <dbReference type="SAM" id="MobiDB-lite"/>
    </source>
</evidence>
<dbReference type="OrthoDB" id="2425321at2759"/>
<organism evidence="2 3">
    <name type="scientific">Tetrapyrgos nigripes</name>
    <dbReference type="NCBI Taxonomy" id="182062"/>
    <lineage>
        <taxon>Eukaryota</taxon>
        <taxon>Fungi</taxon>
        <taxon>Dikarya</taxon>
        <taxon>Basidiomycota</taxon>
        <taxon>Agaricomycotina</taxon>
        <taxon>Agaricomycetes</taxon>
        <taxon>Agaricomycetidae</taxon>
        <taxon>Agaricales</taxon>
        <taxon>Marasmiineae</taxon>
        <taxon>Marasmiaceae</taxon>
        <taxon>Tetrapyrgos</taxon>
    </lineage>
</organism>
<sequence>MPSIALEISPSPNWTPALREQLKPNAHPYAIKTTSTGILSRSNSTTSNYQRETRHSYVPTSPVAGSPIRHPRQRPAGQGHRKSSASFSGSESPRPLPTPPPSAVDGIPSTPPPRVRPFPHRTDPFAGVDSHNSFGGDDLSWIRRPVPIAPTSATNSAADLADLPPNPKLWTPSQLSAYLTTALRVRSGVKKKASVDSFNVEASGDGEDLKLPVRVAQDIAAFVRDKKINGRVFLRWEEGDLENTVDSSLTATISLSIFPFSETHYRHTLHTQPFWPLLLLYLCNSYPYTITDLYPLPLSPTFTALFVPKRSYGINKLWRTALLTASRNLRQNVLRGRIWGFEDESNPGPVFSPSILSPVPSVATTPFSSVRGIGGLEEMAADDEEQDDESTPNKNTVNTGSTRRPLPTPGSSPSVSANTSPNALAVPMQTGSAASSRNNTMSKSGNRHAFVTGTNPSNAGSVRVRGVSGLLDDFSESQFNGGEKAINLLGEDEDEDGDTHARMGTGSVRFKHTRIPSDHPNFPNGLPTYSSSEGGSGSSASENSSGSERSSSPENANAMDGRQSSPSSPAVLTKKNRGGKSLRVKAKAGKARPSSDMMLGMQVEEGGGRKGTKGRVSLSRMMAGGLDRRASLSPTPSPTKEHGSFTFTNMSQNSSNGRVKGMAESFSLSGNRNGNGEKNGF</sequence>
<feature type="compositionally biased region" description="Polar residues" evidence="1">
    <location>
        <begin position="666"/>
        <end position="681"/>
    </location>
</feature>
<feature type="region of interest" description="Disordered" evidence="1">
    <location>
        <begin position="25"/>
        <end position="131"/>
    </location>
</feature>
<feature type="region of interest" description="Disordered" evidence="1">
    <location>
        <begin position="490"/>
        <end position="681"/>
    </location>
</feature>
<feature type="compositionally biased region" description="Acidic residues" evidence="1">
    <location>
        <begin position="381"/>
        <end position="390"/>
    </location>
</feature>
<feature type="region of interest" description="Disordered" evidence="1">
    <location>
        <begin position="381"/>
        <end position="460"/>
    </location>
</feature>
<feature type="compositionally biased region" description="Polar residues" evidence="1">
    <location>
        <begin position="429"/>
        <end position="444"/>
    </location>
</feature>
<feature type="compositionally biased region" description="Polar residues" evidence="1">
    <location>
        <begin position="32"/>
        <end position="50"/>
    </location>
</feature>
<evidence type="ECO:0000313" key="2">
    <source>
        <dbReference type="EMBL" id="KAF5337552.1"/>
    </source>
</evidence>
<feature type="compositionally biased region" description="Basic residues" evidence="1">
    <location>
        <begin position="574"/>
        <end position="590"/>
    </location>
</feature>
<comment type="caution">
    <text evidence="2">The sequence shown here is derived from an EMBL/GenBank/DDBJ whole genome shotgun (WGS) entry which is preliminary data.</text>
</comment>
<feature type="compositionally biased region" description="Polar residues" evidence="1">
    <location>
        <begin position="645"/>
        <end position="657"/>
    </location>
</feature>
<gene>
    <name evidence="2" type="ORF">D9758_016685</name>
</gene>
<dbReference type="Proteomes" id="UP000559256">
    <property type="component" value="Unassembled WGS sequence"/>
</dbReference>
<name>A0A8H5CBM2_9AGAR</name>